<evidence type="ECO:0000256" key="2">
    <source>
        <dbReference type="SAM" id="SignalP"/>
    </source>
</evidence>
<evidence type="ECO:0000313" key="4">
    <source>
        <dbReference type="Proteomes" id="UP000284706"/>
    </source>
</evidence>
<name>A0A409YN22_9AGAR</name>
<organism evidence="3 4">
    <name type="scientific">Gymnopilus dilepis</name>
    <dbReference type="NCBI Taxonomy" id="231916"/>
    <lineage>
        <taxon>Eukaryota</taxon>
        <taxon>Fungi</taxon>
        <taxon>Dikarya</taxon>
        <taxon>Basidiomycota</taxon>
        <taxon>Agaricomycotina</taxon>
        <taxon>Agaricomycetes</taxon>
        <taxon>Agaricomycetidae</taxon>
        <taxon>Agaricales</taxon>
        <taxon>Agaricineae</taxon>
        <taxon>Hymenogastraceae</taxon>
        <taxon>Gymnopilus</taxon>
    </lineage>
</organism>
<keyword evidence="1" id="KW-0472">Membrane</keyword>
<proteinExistence type="predicted"/>
<feature type="chain" id="PRO_5019437470" evidence="2">
    <location>
        <begin position="19"/>
        <end position="269"/>
    </location>
</feature>
<dbReference type="EMBL" id="NHYE01000630">
    <property type="protein sequence ID" value="PPR04406.1"/>
    <property type="molecule type" value="Genomic_DNA"/>
</dbReference>
<dbReference type="InParanoid" id="A0A409YN22"/>
<keyword evidence="1" id="KW-1133">Transmembrane helix</keyword>
<dbReference type="Proteomes" id="UP000284706">
    <property type="component" value="Unassembled WGS sequence"/>
</dbReference>
<dbReference type="AlphaFoldDB" id="A0A409YN22"/>
<evidence type="ECO:0000256" key="1">
    <source>
        <dbReference type="SAM" id="Phobius"/>
    </source>
</evidence>
<keyword evidence="4" id="KW-1185">Reference proteome</keyword>
<accession>A0A409YN22</accession>
<feature type="signal peptide" evidence="2">
    <location>
        <begin position="1"/>
        <end position="18"/>
    </location>
</feature>
<keyword evidence="2" id="KW-0732">Signal</keyword>
<sequence>MKLSAIAAIVASAGLVAATPIRVVIASAQQDGSEVVENLRFGHAVPISGPPPPAVATWKAATTEGAQVGAAPVRKPCRGRMSRMRQKSVEVSNAFRQFLGLPLIDAHPHPHHVAILPVGAPFIHPEGQDPPSVVEYKVIHASNSSIDRPHHRHGKFPHHQMWKKQPFTERLNHALLHLGRWEGRAVAFVLGCGIGVLLRLVWVLGIVMYRAVRGRRGDDHEYTEVAFIEEYDEPAMQSPPPIYVYPVDEKVAIRVDEDPKAPSATEGSH</sequence>
<dbReference type="OrthoDB" id="3233375at2759"/>
<evidence type="ECO:0000313" key="3">
    <source>
        <dbReference type="EMBL" id="PPR04406.1"/>
    </source>
</evidence>
<gene>
    <name evidence="3" type="ORF">CVT26_004231</name>
</gene>
<keyword evidence="1" id="KW-0812">Transmembrane</keyword>
<protein>
    <submittedName>
        <fullName evidence="3">Uncharacterized protein</fullName>
    </submittedName>
</protein>
<feature type="transmembrane region" description="Helical" evidence="1">
    <location>
        <begin position="185"/>
        <end position="209"/>
    </location>
</feature>
<comment type="caution">
    <text evidence="3">The sequence shown here is derived from an EMBL/GenBank/DDBJ whole genome shotgun (WGS) entry which is preliminary data.</text>
</comment>
<reference evidence="3 4" key="1">
    <citation type="journal article" date="2018" name="Evol. Lett.">
        <title>Horizontal gene cluster transfer increased hallucinogenic mushroom diversity.</title>
        <authorList>
            <person name="Reynolds H.T."/>
            <person name="Vijayakumar V."/>
            <person name="Gluck-Thaler E."/>
            <person name="Korotkin H.B."/>
            <person name="Matheny P.B."/>
            <person name="Slot J.C."/>
        </authorList>
    </citation>
    <scope>NUCLEOTIDE SEQUENCE [LARGE SCALE GENOMIC DNA]</scope>
    <source>
        <strain evidence="3 4">SRW20</strain>
    </source>
</reference>